<evidence type="ECO:0000313" key="1">
    <source>
        <dbReference type="EMBL" id="JAB67095.1"/>
    </source>
</evidence>
<protein>
    <submittedName>
        <fullName evidence="1">Uncharacterized protein</fullName>
    </submittedName>
</protein>
<organism evidence="1">
    <name type="scientific">Anoplophora glabripennis</name>
    <name type="common">Asian longhorn beetle</name>
    <name type="synonym">Anoplophora nobilis</name>
    <dbReference type="NCBI Taxonomy" id="217634"/>
    <lineage>
        <taxon>Eukaryota</taxon>
        <taxon>Metazoa</taxon>
        <taxon>Ecdysozoa</taxon>
        <taxon>Arthropoda</taxon>
        <taxon>Hexapoda</taxon>
        <taxon>Insecta</taxon>
        <taxon>Pterygota</taxon>
        <taxon>Neoptera</taxon>
        <taxon>Endopterygota</taxon>
        <taxon>Coleoptera</taxon>
        <taxon>Polyphaga</taxon>
        <taxon>Cucujiformia</taxon>
        <taxon>Chrysomeloidea</taxon>
        <taxon>Cerambycidae</taxon>
        <taxon>Lamiinae</taxon>
        <taxon>Lamiini</taxon>
        <taxon>Anoplophora</taxon>
    </lineage>
</organism>
<sequence>LVFHTSVSLTKFTTEKFIILKDKNVRRFNLRGRVLDFIVPDNADPIRWVREGIKEIVERGMEGTEPSELIGFTFSSKDFKRGDGWISFTPVSKVKIEDIWDMISIVYQSNSSGFSTDTFCQSITSVKIPKGRGRNGKYNTFNEECGKKRGVIYIDNNDNLCLPRAIVVAQAYVNKDPLYSKVRKNTAKLQTIRVSKEFYGPNSAKRGWYL</sequence>
<dbReference type="AlphaFoldDB" id="V5GAE2"/>
<proteinExistence type="predicted"/>
<dbReference type="EMBL" id="GALX01001371">
    <property type="protein sequence ID" value="JAB67095.1"/>
    <property type="molecule type" value="Transcribed_RNA"/>
</dbReference>
<accession>V5GAE2</accession>
<feature type="non-terminal residue" evidence="1">
    <location>
        <position position="1"/>
    </location>
</feature>
<reference evidence="1" key="1">
    <citation type="submission" date="2013-07" db="EMBL/GenBank/DDBJ databases">
        <title>Midgut Transcriptome Profiling of Anoplphora glabripennis, a Lignocellulose Degrading, Wood-Boring Cerambycid.</title>
        <authorList>
            <person name="Scully E.D."/>
            <person name="Hoover K."/>
            <person name="Carlson J.E."/>
            <person name="Tien M."/>
            <person name="Geib S.M."/>
        </authorList>
    </citation>
    <scope>NUCLEOTIDE SEQUENCE</scope>
</reference>
<name>V5GAE2_ANOGL</name>